<keyword evidence="1" id="KW-0813">Transport</keyword>
<keyword evidence="4" id="KW-0407">Ion channel</keyword>
<protein>
    <submittedName>
        <fullName evidence="6">Voltage-dependent T-type calcium channel subunit alpha</fullName>
    </submittedName>
</protein>
<evidence type="ECO:0000256" key="2">
    <source>
        <dbReference type="ARBA" id="ARBA00022882"/>
    </source>
</evidence>
<dbReference type="GO" id="GO:0005891">
    <property type="term" value="C:voltage-gated calcium channel complex"/>
    <property type="evidence" value="ECO:0007669"/>
    <property type="project" value="TreeGrafter"/>
</dbReference>
<evidence type="ECO:0000256" key="4">
    <source>
        <dbReference type="ARBA" id="ARBA00023303"/>
    </source>
</evidence>
<dbReference type="GO" id="GO:0098703">
    <property type="term" value="P:calcium ion import across plasma membrane"/>
    <property type="evidence" value="ECO:0007669"/>
    <property type="project" value="TreeGrafter"/>
</dbReference>
<evidence type="ECO:0000313" key="7">
    <source>
        <dbReference type="Proteomes" id="UP001054945"/>
    </source>
</evidence>
<proteinExistence type="predicted"/>
<dbReference type="InterPro" id="IPR050599">
    <property type="entry name" value="VDCC_alpha-1_subunit"/>
</dbReference>
<dbReference type="PANTHER" id="PTHR45628:SF22">
    <property type="entry name" value="VOLTAGE-DEPENDENT T-TYPE CALCIUM CHANNEL SUBUNIT ALPHA"/>
    <property type="match status" value="1"/>
</dbReference>
<feature type="compositionally biased region" description="Polar residues" evidence="5">
    <location>
        <begin position="177"/>
        <end position="194"/>
    </location>
</feature>
<feature type="region of interest" description="Disordered" evidence="5">
    <location>
        <begin position="287"/>
        <end position="306"/>
    </location>
</feature>
<keyword evidence="3" id="KW-0406">Ion transport</keyword>
<evidence type="ECO:0000256" key="5">
    <source>
        <dbReference type="SAM" id="MobiDB-lite"/>
    </source>
</evidence>
<evidence type="ECO:0000256" key="3">
    <source>
        <dbReference type="ARBA" id="ARBA00023065"/>
    </source>
</evidence>
<dbReference type="AlphaFoldDB" id="A0AAV4RJU1"/>
<gene>
    <name evidence="6" type="ORF">CEXT_659161</name>
</gene>
<reference evidence="6 7" key="1">
    <citation type="submission" date="2021-06" db="EMBL/GenBank/DDBJ databases">
        <title>Caerostris extrusa draft genome.</title>
        <authorList>
            <person name="Kono N."/>
            <person name="Arakawa K."/>
        </authorList>
    </citation>
    <scope>NUCLEOTIDE SEQUENCE [LARGE SCALE GENOMIC DNA]</scope>
</reference>
<sequence length="344" mass="38714">MINLCLVVIATQFSETKKREMERMRLERSTMNSSSSISSTSFSEPTGCYNEIVKYIAHLTRCGRRRLLLWYKHFRRKRRKEESGRTSISLRRRARRSSSQQWSSSSKHRRSSASLNGGGGGSQRKTSTHVHPMPEMAVLQVPFAESPQAPCASPEISDIDLIGSPRRPNLEVPRDQPSYSGSDYLFSTDSSVPTLPQDVGVKGDPSPGCRSHWRRPRGDESPAAAGLPASRAPSCWPSAAHKGPPWLPAATFLCTSSVREEAKNTCPRLPLIFYYPEPEHATACRTESGAMTEGSEGEDEEGSSDLDDFSFMERYRSSMCCRWWKPKQAKLKQIVDHRYFQRGF</sequence>
<feature type="compositionally biased region" description="Acidic residues" evidence="5">
    <location>
        <begin position="295"/>
        <end position="306"/>
    </location>
</feature>
<dbReference type="Proteomes" id="UP001054945">
    <property type="component" value="Unassembled WGS sequence"/>
</dbReference>
<dbReference type="PANTHER" id="PTHR45628">
    <property type="entry name" value="VOLTAGE-DEPENDENT CALCIUM CHANNEL TYPE A SUBUNIT ALPHA-1"/>
    <property type="match status" value="1"/>
</dbReference>
<evidence type="ECO:0000256" key="1">
    <source>
        <dbReference type="ARBA" id="ARBA00022448"/>
    </source>
</evidence>
<comment type="caution">
    <text evidence="6">The sequence shown here is derived from an EMBL/GenBank/DDBJ whole genome shotgun (WGS) entry which is preliminary data.</text>
</comment>
<name>A0AAV4RJU1_CAEEX</name>
<keyword evidence="2" id="KW-0851">Voltage-gated channel</keyword>
<feature type="region of interest" description="Disordered" evidence="5">
    <location>
        <begin position="81"/>
        <end position="128"/>
    </location>
</feature>
<keyword evidence="7" id="KW-1185">Reference proteome</keyword>
<feature type="region of interest" description="Disordered" evidence="5">
    <location>
        <begin position="146"/>
        <end position="234"/>
    </location>
</feature>
<evidence type="ECO:0000313" key="6">
    <source>
        <dbReference type="EMBL" id="GIY20283.1"/>
    </source>
</evidence>
<accession>A0AAV4RJU1</accession>
<dbReference type="GO" id="GO:0008331">
    <property type="term" value="F:high voltage-gated calcium channel activity"/>
    <property type="evidence" value="ECO:0007669"/>
    <property type="project" value="TreeGrafter"/>
</dbReference>
<organism evidence="6 7">
    <name type="scientific">Caerostris extrusa</name>
    <name type="common">Bark spider</name>
    <name type="synonym">Caerostris bankana</name>
    <dbReference type="NCBI Taxonomy" id="172846"/>
    <lineage>
        <taxon>Eukaryota</taxon>
        <taxon>Metazoa</taxon>
        <taxon>Ecdysozoa</taxon>
        <taxon>Arthropoda</taxon>
        <taxon>Chelicerata</taxon>
        <taxon>Arachnida</taxon>
        <taxon>Araneae</taxon>
        <taxon>Araneomorphae</taxon>
        <taxon>Entelegynae</taxon>
        <taxon>Araneoidea</taxon>
        <taxon>Araneidae</taxon>
        <taxon>Caerostris</taxon>
    </lineage>
</organism>
<dbReference type="EMBL" id="BPLR01007864">
    <property type="protein sequence ID" value="GIY20283.1"/>
    <property type="molecule type" value="Genomic_DNA"/>
</dbReference>